<dbReference type="EMBL" id="ADAS02000042">
    <property type="protein sequence ID" value="OAV94193.1"/>
    <property type="molecule type" value="Genomic_DNA"/>
</dbReference>
<dbReference type="STRING" id="630390.A0A180GQF6"/>
<dbReference type="OrthoDB" id="2517484at2759"/>
<reference evidence="1" key="1">
    <citation type="submission" date="2009-11" db="EMBL/GenBank/DDBJ databases">
        <authorList>
            <consortium name="The Broad Institute Genome Sequencing Platform"/>
            <person name="Ward D."/>
            <person name="Feldgarden M."/>
            <person name="Earl A."/>
            <person name="Young S.K."/>
            <person name="Zeng Q."/>
            <person name="Koehrsen M."/>
            <person name="Alvarado L."/>
            <person name="Berlin A."/>
            <person name="Bochicchio J."/>
            <person name="Borenstein D."/>
            <person name="Chapman S.B."/>
            <person name="Chen Z."/>
            <person name="Engels R."/>
            <person name="Freedman E."/>
            <person name="Gellesch M."/>
            <person name="Goldberg J."/>
            <person name="Griggs A."/>
            <person name="Gujja S."/>
            <person name="Heilman E."/>
            <person name="Heiman D."/>
            <person name="Hepburn T."/>
            <person name="Howarth C."/>
            <person name="Jen D."/>
            <person name="Larson L."/>
            <person name="Lewis B."/>
            <person name="Mehta T."/>
            <person name="Park D."/>
            <person name="Pearson M."/>
            <person name="Roberts A."/>
            <person name="Saif S."/>
            <person name="Shea T."/>
            <person name="Shenoy N."/>
            <person name="Sisk P."/>
            <person name="Stolte C."/>
            <person name="Sykes S."/>
            <person name="Thomson T."/>
            <person name="Walk T."/>
            <person name="White J."/>
            <person name="Yandava C."/>
            <person name="Izard J."/>
            <person name="Baranova O.V."/>
            <person name="Blanton J.M."/>
            <person name="Tanner A.C."/>
            <person name="Dewhirst F.E."/>
            <person name="Haas B."/>
            <person name="Nusbaum C."/>
            <person name="Birren B."/>
        </authorList>
    </citation>
    <scope>NUCLEOTIDE SEQUENCE [LARGE SCALE GENOMIC DNA]</scope>
    <source>
        <strain evidence="1">1-1 BBBD Race 1</strain>
    </source>
</reference>
<reference evidence="1" key="2">
    <citation type="submission" date="2016-05" db="EMBL/GenBank/DDBJ databases">
        <title>Comparative analysis highlights variable genome content of wheat rusts and divergence of the mating loci.</title>
        <authorList>
            <person name="Cuomo C.A."/>
            <person name="Bakkeren G."/>
            <person name="Szabo L."/>
            <person name="Khalil H."/>
            <person name="Joly D."/>
            <person name="Goldberg J."/>
            <person name="Young S."/>
            <person name="Zeng Q."/>
            <person name="Fellers J."/>
        </authorList>
    </citation>
    <scope>NUCLEOTIDE SEQUENCE [LARGE SCALE GENOMIC DNA]</scope>
    <source>
        <strain evidence="1">1-1 BBBD Race 1</strain>
    </source>
</reference>
<evidence type="ECO:0000313" key="2">
    <source>
        <dbReference type="EnsemblFungi" id="PTTG_27057-t43_1-p1"/>
    </source>
</evidence>
<accession>A0A180GQF6</accession>
<sequence length="59" mass="6743">MATSVASKEELACLPILEGNSNYPLWAQRMKTFMKNKELWNLVINNPGPNPARAIKKQW</sequence>
<protein>
    <recommendedName>
        <fullName evidence="4">DUF4219 domain-containing protein</fullName>
    </recommendedName>
</protein>
<evidence type="ECO:0000313" key="3">
    <source>
        <dbReference type="Proteomes" id="UP000005240"/>
    </source>
</evidence>
<evidence type="ECO:0008006" key="4">
    <source>
        <dbReference type="Google" id="ProtNLM"/>
    </source>
</evidence>
<dbReference type="VEuPathDB" id="FungiDB:PTTG_27057"/>
<organism evidence="1">
    <name type="scientific">Puccinia triticina (isolate 1-1 / race 1 (BBBD))</name>
    <name type="common">Brown leaf rust fungus</name>
    <dbReference type="NCBI Taxonomy" id="630390"/>
    <lineage>
        <taxon>Eukaryota</taxon>
        <taxon>Fungi</taxon>
        <taxon>Dikarya</taxon>
        <taxon>Basidiomycota</taxon>
        <taxon>Pucciniomycotina</taxon>
        <taxon>Pucciniomycetes</taxon>
        <taxon>Pucciniales</taxon>
        <taxon>Pucciniaceae</taxon>
        <taxon>Puccinia</taxon>
    </lineage>
</organism>
<keyword evidence="3" id="KW-1185">Reference proteome</keyword>
<reference evidence="2 3" key="3">
    <citation type="journal article" date="2017" name="G3 (Bethesda)">
        <title>Comparative analysis highlights variable genome content of wheat rusts and divergence of the mating loci.</title>
        <authorList>
            <person name="Cuomo C.A."/>
            <person name="Bakkeren G."/>
            <person name="Khalil H.B."/>
            <person name="Panwar V."/>
            <person name="Joly D."/>
            <person name="Linning R."/>
            <person name="Sakthikumar S."/>
            <person name="Song X."/>
            <person name="Adiconis X."/>
            <person name="Fan L."/>
            <person name="Goldberg J.M."/>
            <person name="Levin J.Z."/>
            <person name="Young S."/>
            <person name="Zeng Q."/>
            <person name="Anikster Y."/>
            <person name="Bruce M."/>
            <person name="Wang M."/>
            <person name="Yin C."/>
            <person name="McCallum B."/>
            <person name="Szabo L.J."/>
            <person name="Hulbert S."/>
            <person name="Chen X."/>
            <person name="Fellers J.P."/>
        </authorList>
    </citation>
    <scope>NUCLEOTIDE SEQUENCE</scope>
    <source>
        <strain evidence="3">Isolate 1-1 / race 1 (BBBD)</strain>
        <strain evidence="2">isolate 1-1 / race 1 (BBBD)</strain>
    </source>
</reference>
<proteinExistence type="predicted"/>
<reference evidence="2" key="4">
    <citation type="submission" date="2025-05" db="UniProtKB">
        <authorList>
            <consortium name="EnsemblFungi"/>
        </authorList>
    </citation>
    <scope>IDENTIFICATION</scope>
    <source>
        <strain evidence="2">isolate 1-1 / race 1 (BBBD)</strain>
    </source>
</reference>
<dbReference type="Proteomes" id="UP000005240">
    <property type="component" value="Unassembled WGS sequence"/>
</dbReference>
<dbReference type="EnsemblFungi" id="PTTG_27057-t43_1">
    <property type="protein sequence ID" value="PTTG_27057-t43_1-p1"/>
    <property type="gene ID" value="PTTG_27057"/>
</dbReference>
<name>A0A180GQF6_PUCT1</name>
<dbReference type="AlphaFoldDB" id="A0A180GQF6"/>
<gene>
    <name evidence="1" type="ORF">PTTG_27057</name>
</gene>
<evidence type="ECO:0000313" key="1">
    <source>
        <dbReference type="EMBL" id="OAV94193.1"/>
    </source>
</evidence>